<gene>
    <name evidence="4" type="ORF">EDEG_03493</name>
</gene>
<dbReference type="EMBL" id="AFBI03000092">
    <property type="protein sequence ID" value="EJW02069.1"/>
    <property type="molecule type" value="Genomic_DNA"/>
</dbReference>
<dbReference type="OrthoDB" id="446168at2759"/>
<dbReference type="GO" id="GO:0006260">
    <property type="term" value="P:DNA replication"/>
    <property type="evidence" value="ECO:0007669"/>
    <property type="project" value="UniProtKB-KW"/>
</dbReference>
<feature type="compositionally biased region" description="Basic and acidic residues" evidence="2">
    <location>
        <begin position="110"/>
        <end position="126"/>
    </location>
</feature>
<feature type="region of interest" description="Disordered" evidence="2">
    <location>
        <begin position="106"/>
        <end position="139"/>
    </location>
</feature>
<dbReference type="VEuPathDB" id="MicrosporidiaDB:EDEG_03493"/>
<dbReference type="GO" id="GO:0005524">
    <property type="term" value="F:ATP binding"/>
    <property type="evidence" value="ECO:0007669"/>
    <property type="project" value="InterPro"/>
</dbReference>
<evidence type="ECO:0000256" key="1">
    <source>
        <dbReference type="ARBA" id="ARBA00022705"/>
    </source>
</evidence>
<evidence type="ECO:0000256" key="2">
    <source>
        <dbReference type="SAM" id="MobiDB-lite"/>
    </source>
</evidence>
<dbReference type="InParanoid" id="J9D3F2"/>
<comment type="caution">
    <text evidence="4">The sequence shown here is derived from an EMBL/GenBank/DDBJ whole genome shotgun (WGS) entry which is preliminary data.</text>
</comment>
<accession>J9D3F2</accession>
<dbReference type="Proteomes" id="UP000003163">
    <property type="component" value="Unassembled WGS sequence"/>
</dbReference>
<protein>
    <recommendedName>
        <fullName evidence="3">DNA replication factor RFC1 C-terminal domain-containing protein</fullName>
    </recommendedName>
</protein>
<evidence type="ECO:0000313" key="5">
    <source>
        <dbReference type="Proteomes" id="UP000003163"/>
    </source>
</evidence>
<dbReference type="InterPro" id="IPR013725">
    <property type="entry name" value="DNA_replication_fac_RFC1_C"/>
</dbReference>
<name>J9D3F2_EDHAE</name>
<dbReference type="HOGENOM" id="CLU_1845071_0_0_1"/>
<feature type="domain" description="DNA replication factor RFC1 C-terminal" evidence="3">
    <location>
        <begin position="3"/>
        <end position="99"/>
    </location>
</feature>
<organism evidence="4 5">
    <name type="scientific">Edhazardia aedis (strain USNM 41457)</name>
    <name type="common">Microsporidian parasite</name>
    <dbReference type="NCBI Taxonomy" id="1003232"/>
    <lineage>
        <taxon>Eukaryota</taxon>
        <taxon>Fungi</taxon>
        <taxon>Fungi incertae sedis</taxon>
        <taxon>Microsporidia</taxon>
        <taxon>Edhazardia</taxon>
    </lineage>
</organism>
<evidence type="ECO:0000313" key="4">
    <source>
        <dbReference type="EMBL" id="EJW02069.1"/>
    </source>
</evidence>
<evidence type="ECO:0000259" key="3">
    <source>
        <dbReference type="Pfam" id="PF08519"/>
    </source>
</evidence>
<dbReference type="AlphaFoldDB" id="J9D3F2"/>
<sequence>MRSKKLKNIRNLCVFLLHAHNALRMNKYQFTMNGLDLWLKRYCRYLDKGQPEKSLQFLVEHELLKSDVDNIVEIAPDIAELFKSIPSKNKRAFTTQYKKLKRQLPYIVDEATKPSKATDDRDKNNDDDNDEDEEIDVDM</sequence>
<reference evidence="4 5" key="1">
    <citation type="submission" date="2011-08" db="EMBL/GenBank/DDBJ databases">
        <authorList>
            <person name="Liu Z.J."/>
            <person name="Shi F.L."/>
            <person name="Lu J.Q."/>
            <person name="Li M."/>
            <person name="Wang Z.L."/>
        </authorList>
    </citation>
    <scope>NUCLEOTIDE SEQUENCE [LARGE SCALE GENOMIC DNA]</scope>
    <source>
        <strain evidence="4 5">USNM 41457</strain>
    </source>
</reference>
<keyword evidence="5" id="KW-1185">Reference proteome</keyword>
<feature type="compositionally biased region" description="Acidic residues" evidence="2">
    <location>
        <begin position="127"/>
        <end position="139"/>
    </location>
</feature>
<dbReference type="GO" id="GO:0005663">
    <property type="term" value="C:DNA replication factor C complex"/>
    <property type="evidence" value="ECO:0007669"/>
    <property type="project" value="InterPro"/>
</dbReference>
<dbReference type="Pfam" id="PF08519">
    <property type="entry name" value="RFC1"/>
    <property type="match status" value="1"/>
</dbReference>
<keyword evidence="1" id="KW-0235">DNA replication</keyword>
<proteinExistence type="predicted"/>
<reference evidence="5" key="2">
    <citation type="submission" date="2015-07" db="EMBL/GenBank/DDBJ databases">
        <title>Contrasting host-pathogen interactions and genome evolution in two generalist and specialist microsporidian pathogens of mosquitoes.</title>
        <authorList>
            <consortium name="The Broad Institute Genomics Platform"/>
            <consortium name="The Broad Institute Genome Sequencing Center for Infectious Disease"/>
            <person name="Cuomo C.A."/>
            <person name="Sanscrainte N.D."/>
            <person name="Goldberg J.M."/>
            <person name="Heiman D."/>
            <person name="Young S."/>
            <person name="Zeng Q."/>
            <person name="Becnel J.J."/>
            <person name="Birren B.W."/>
        </authorList>
    </citation>
    <scope>NUCLEOTIDE SEQUENCE [LARGE SCALE GENOMIC DNA]</scope>
    <source>
        <strain evidence="5">USNM 41457</strain>
    </source>
</reference>
<dbReference type="GO" id="GO:0003689">
    <property type="term" value="F:DNA clamp loader activity"/>
    <property type="evidence" value="ECO:0007669"/>
    <property type="project" value="InterPro"/>
</dbReference>